<protein>
    <submittedName>
        <fullName evidence="7">MFS transporter</fullName>
    </submittedName>
</protein>
<evidence type="ECO:0000259" key="6">
    <source>
        <dbReference type="PROSITE" id="PS50850"/>
    </source>
</evidence>
<feature type="transmembrane region" description="Helical" evidence="5">
    <location>
        <begin position="278"/>
        <end position="296"/>
    </location>
</feature>
<feature type="transmembrane region" description="Helical" evidence="5">
    <location>
        <begin position="79"/>
        <end position="101"/>
    </location>
</feature>
<keyword evidence="8" id="KW-1185">Reference proteome</keyword>
<keyword evidence="3 5" id="KW-1133">Transmembrane helix</keyword>
<dbReference type="RefSeq" id="WP_113693967.1">
    <property type="nucleotide sequence ID" value="NZ_CP015163.1"/>
</dbReference>
<comment type="subcellular location">
    <subcellularLocation>
        <location evidence="1">Cell membrane</location>
        <topology evidence="1">Multi-pass membrane protein</topology>
    </subcellularLocation>
</comment>
<dbReference type="InterPro" id="IPR036259">
    <property type="entry name" value="MFS_trans_sf"/>
</dbReference>
<evidence type="ECO:0000256" key="2">
    <source>
        <dbReference type="ARBA" id="ARBA00022692"/>
    </source>
</evidence>
<dbReference type="OrthoDB" id="9180256at2"/>
<dbReference type="PANTHER" id="PTHR23542:SF1">
    <property type="entry name" value="MAJOR FACILITATOR SUPERFAMILY (MFS) PROFILE DOMAIN-CONTAINING PROTEIN"/>
    <property type="match status" value="1"/>
</dbReference>
<dbReference type="GO" id="GO:0005886">
    <property type="term" value="C:plasma membrane"/>
    <property type="evidence" value="ECO:0007669"/>
    <property type="project" value="UniProtKB-SubCell"/>
</dbReference>
<name>A0A344L9I8_9PSEU</name>
<evidence type="ECO:0000256" key="4">
    <source>
        <dbReference type="ARBA" id="ARBA00023136"/>
    </source>
</evidence>
<evidence type="ECO:0000313" key="7">
    <source>
        <dbReference type="EMBL" id="AXB44712.1"/>
    </source>
</evidence>
<feature type="transmembrane region" description="Helical" evidence="5">
    <location>
        <begin position="213"/>
        <end position="239"/>
    </location>
</feature>
<keyword evidence="2 5" id="KW-0812">Transmembrane</keyword>
<dbReference type="AlphaFoldDB" id="A0A344L9I8"/>
<dbReference type="Pfam" id="PF07690">
    <property type="entry name" value="MFS_1"/>
    <property type="match status" value="1"/>
</dbReference>
<feature type="transmembrane region" description="Helical" evidence="5">
    <location>
        <begin position="245"/>
        <end position="266"/>
    </location>
</feature>
<feature type="transmembrane region" description="Helical" evidence="5">
    <location>
        <begin position="107"/>
        <end position="126"/>
    </location>
</feature>
<sequence length="394" mass="40083">MANPYRELFAARGSLAFTVTALVARTAVPMTGIGLITMLSQLRGDYALAGAVSACFTLSMALLGPQLSRIVDRRGQSRVLLPACGVSVSALGMLLLCASFGAPVWLLFVFAVPAGCLPNLAAMVRARWSHLYRESARLHTAFSFESVVDEITYVFGPALSVALCTTLFPQAGPLVAAVLLAVGTLLFTAQRATEPPVHVAPAGPARSVIRDPAMVVLVLVLTAGGTIVGTVDVVSIAFAEAHGNTMAAGVVVSVYAIGSAVAGLVFGGLKLTVPLPRLLLLGTLGTALTTVPMLLVTSVTGLAATVFFAGVFFAPSMIVIMTLVERIVPASALTEGMTWALTGLNVGVALGAAVAGQAVEGFGPSGGFTVAVVAGGAAVVIALAGHRALAHRLP</sequence>
<dbReference type="Gene3D" id="1.20.1250.20">
    <property type="entry name" value="MFS general substrate transporter like domains"/>
    <property type="match status" value="2"/>
</dbReference>
<dbReference type="SUPFAM" id="SSF103473">
    <property type="entry name" value="MFS general substrate transporter"/>
    <property type="match status" value="1"/>
</dbReference>
<evidence type="ECO:0000256" key="3">
    <source>
        <dbReference type="ARBA" id="ARBA00022989"/>
    </source>
</evidence>
<evidence type="ECO:0000313" key="8">
    <source>
        <dbReference type="Proteomes" id="UP000250434"/>
    </source>
</evidence>
<evidence type="ECO:0000256" key="5">
    <source>
        <dbReference type="SAM" id="Phobius"/>
    </source>
</evidence>
<dbReference type="GO" id="GO:0022857">
    <property type="term" value="F:transmembrane transporter activity"/>
    <property type="evidence" value="ECO:0007669"/>
    <property type="project" value="InterPro"/>
</dbReference>
<feature type="transmembrane region" description="Helical" evidence="5">
    <location>
        <begin position="336"/>
        <end position="359"/>
    </location>
</feature>
<dbReference type="KEGG" id="aab:A4R43_21210"/>
<evidence type="ECO:0000256" key="1">
    <source>
        <dbReference type="ARBA" id="ARBA00004651"/>
    </source>
</evidence>
<reference evidence="7 8" key="1">
    <citation type="submission" date="2016-04" db="EMBL/GenBank/DDBJ databases">
        <title>Complete genome sequence and analysis of deep-sea sediment isolate, Amycolatopsis sp. WP1.</title>
        <authorList>
            <person name="Wang H."/>
            <person name="Chen S."/>
            <person name="Wu Q."/>
        </authorList>
    </citation>
    <scope>NUCLEOTIDE SEQUENCE [LARGE SCALE GENOMIC DNA]</scope>
    <source>
        <strain evidence="7 8">WP1</strain>
    </source>
</reference>
<dbReference type="InterPro" id="IPR020846">
    <property type="entry name" value="MFS_dom"/>
</dbReference>
<dbReference type="InterPro" id="IPR011701">
    <property type="entry name" value="MFS"/>
</dbReference>
<feature type="transmembrane region" description="Helical" evidence="5">
    <location>
        <begin position="365"/>
        <end position="385"/>
    </location>
</feature>
<feature type="domain" description="Major facilitator superfamily (MFS) profile" evidence="6">
    <location>
        <begin position="213"/>
        <end position="394"/>
    </location>
</feature>
<dbReference type="PROSITE" id="PS50850">
    <property type="entry name" value="MFS"/>
    <property type="match status" value="1"/>
</dbReference>
<feature type="transmembrane region" description="Helical" evidence="5">
    <location>
        <begin position="302"/>
        <end position="324"/>
    </location>
</feature>
<dbReference type="EMBL" id="CP015163">
    <property type="protein sequence ID" value="AXB44712.1"/>
    <property type="molecule type" value="Genomic_DNA"/>
</dbReference>
<proteinExistence type="predicted"/>
<feature type="transmembrane region" description="Helical" evidence="5">
    <location>
        <begin position="15"/>
        <end position="40"/>
    </location>
</feature>
<keyword evidence="4 5" id="KW-0472">Membrane</keyword>
<gene>
    <name evidence="7" type="ORF">A4R43_21210</name>
</gene>
<dbReference type="Proteomes" id="UP000250434">
    <property type="component" value="Chromosome"/>
</dbReference>
<accession>A0A344L9I8</accession>
<organism evidence="7 8">
    <name type="scientific">Amycolatopsis albispora</name>
    <dbReference type="NCBI Taxonomy" id="1804986"/>
    <lineage>
        <taxon>Bacteria</taxon>
        <taxon>Bacillati</taxon>
        <taxon>Actinomycetota</taxon>
        <taxon>Actinomycetes</taxon>
        <taxon>Pseudonocardiales</taxon>
        <taxon>Pseudonocardiaceae</taxon>
        <taxon>Amycolatopsis</taxon>
    </lineage>
</organism>
<feature type="transmembrane region" description="Helical" evidence="5">
    <location>
        <begin position="46"/>
        <end position="67"/>
    </location>
</feature>
<dbReference type="PANTHER" id="PTHR23542">
    <property type="match status" value="1"/>
</dbReference>